<evidence type="ECO:0000313" key="10">
    <source>
        <dbReference type="EMBL" id="KAJ8430908.1"/>
    </source>
</evidence>
<evidence type="ECO:0000256" key="5">
    <source>
        <dbReference type="ARBA" id="ARBA00023163"/>
    </source>
</evidence>
<dbReference type="PROSITE" id="PS51294">
    <property type="entry name" value="HTH_MYB"/>
    <property type="match status" value="2"/>
</dbReference>
<dbReference type="FunFam" id="1.10.10.60:FF:000015">
    <property type="entry name" value="Transcription factor RAX3"/>
    <property type="match status" value="1"/>
</dbReference>
<name>A0A9Q1JTY9_9CARY</name>
<keyword evidence="6" id="KW-0539">Nucleus</keyword>
<evidence type="ECO:0000259" key="9">
    <source>
        <dbReference type="PROSITE" id="PS51294"/>
    </source>
</evidence>
<feature type="region of interest" description="Disordered" evidence="7">
    <location>
        <begin position="215"/>
        <end position="242"/>
    </location>
</feature>
<keyword evidence="3" id="KW-0805">Transcription regulation</keyword>
<evidence type="ECO:0000256" key="4">
    <source>
        <dbReference type="ARBA" id="ARBA00023125"/>
    </source>
</evidence>
<evidence type="ECO:0000313" key="11">
    <source>
        <dbReference type="Proteomes" id="UP001153076"/>
    </source>
</evidence>
<accession>A0A9Q1JTY9</accession>
<dbReference type="GO" id="GO:0005634">
    <property type="term" value="C:nucleus"/>
    <property type="evidence" value="ECO:0007669"/>
    <property type="project" value="UniProtKB-SubCell"/>
</dbReference>
<dbReference type="InterPro" id="IPR017930">
    <property type="entry name" value="Myb_dom"/>
</dbReference>
<evidence type="ECO:0000256" key="6">
    <source>
        <dbReference type="ARBA" id="ARBA00023242"/>
    </source>
</evidence>
<dbReference type="Proteomes" id="UP001153076">
    <property type="component" value="Unassembled WGS sequence"/>
</dbReference>
<feature type="domain" description="HTH myb-type" evidence="9">
    <location>
        <begin position="9"/>
        <end position="66"/>
    </location>
</feature>
<feature type="domain" description="Myb-like" evidence="8">
    <location>
        <begin position="9"/>
        <end position="62"/>
    </location>
</feature>
<comment type="caution">
    <text evidence="10">The sequence shown here is derived from an EMBL/GenBank/DDBJ whole genome shotgun (WGS) entry which is preliminary data.</text>
</comment>
<dbReference type="Gene3D" id="1.10.10.60">
    <property type="entry name" value="Homeodomain-like"/>
    <property type="match status" value="2"/>
</dbReference>
<dbReference type="InterPro" id="IPR009057">
    <property type="entry name" value="Homeodomain-like_sf"/>
</dbReference>
<keyword evidence="4" id="KW-0238">DNA-binding</keyword>
<keyword evidence="2" id="KW-0677">Repeat</keyword>
<comment type="subcellular location">
    <subcellularLocation>
        <location evidence="1">Nucleus</location>
    </subcellularLocation>
</comment>
<proteinExistence type="predicted"/>
<dbReference type="SMART" id="SM00717">
    <property type="entry name" value="SANT"/>
    <property type="match status" value="2"/>
</dbReference>
<feature type="region of interest" description="Disordered" evidence="7">
    <location>
        <begin position="367"/>
        <end position="398"/>
    </location>
</feature>
<evidence type="ECO:0000256" key="7">
    <source>
        <dbReference type="SAM" id="MobiDB-lite"/>
    </source>
</evidence>
<dbReference type="EMBL" id="JAKOGI010000742">
    <property type="protein sequence ID" value="KAJ8430908.1"/>
    <property type="molecule type" value="Genomic_DNA"/>
</dbReference>
<feature type="compositionally biased region" description="Polar residues" evidence="7">
    <location>
        <begin position="229"/>
        <end position="242"/>
    </location>
</feature>
<keyword evidence="5" id="KW-0804">Transcription</keyword>
<keyword evidence="11" id="KW-1185">Reference proteome</keyword>
<dbReference type="AlphaFoldDB" id="A0A9Q1JTY9"/>
<dbReference type="OrthoDB" id="2143914at2759"/>
<dbReference type="PANTHER" id="PTHR48000">
    <property type="entry name" value="OS09G0431300 PROTEIN"/>
    <property type="match status" value="1"/>
</dbReference>
<feature type="compositionally biased region" description="Low complexity" evidence="7">
    <location>
        <begin position="215"/>
        <end position="228"/>
    </location>
</feature>
<sequence length="398" mass="43272">MGKAPCCDKARVKKGPWSAEEDTLLMNFIARFGNGGNWISLPRKAGLNRCGKSCRLRWLNYLRPDIKHGGFTEEEGHIIYNLYNIIGSRHFDKVIKPINLHSIQNFMPSAKLINQSWASRWSVIASNLPGRTDNDVKNYWHTKLKKKILGGKVNDIIPPSATIASSGISSKMRSSNLISPTPDVNLWQIQDEQCPPHCAGYSEILTIEENSSISTTSSSSGISRAPSSLNSEPDSCAFTSTSSTQENGFWIDLLSESFDDDFGADYFQLQEKIKEIASLLNLSPVPPLFLPLGRMSCPLSLALGPFVLTLALTINLPPLLDCIPDPTLPSFFPTSGPVSPATEPPSMSPTSGLGLSLAVSSRFVMLEPTPNDPQPIASSLPPSPPTMPISRASHSPLA</sequence>
<protein>
    <submittedName>
        <fullName evidence="10">Uncharacterized protein</fullName>
    </submittedName>
</protein>
<evidence type="ECO:0000256" key="2">
    <source>
        <dbReference type="ARBA" id="ARBA00022737"/>
    </source>
</evidence>
<dbReference type="GO" id="GO:0003677">
    <property type="term" value="F:DNA binding"/>
    <property type="evidence" value="ECO:0007669"/>
    <property type="project" value="UniProtKB-KW"/>
</dbReference>
<gene>
    <name evidence="10" type="ORF">Cgig2_008411</name>
</gene>
<dbReference type="PROSITE" id="PS50090">
    <property type="entry name" value="MYB_LIKE"/>
    <property type="match status" value="2"/>
</dbReference>
<dbReference type="CDD" id="cd00167">
    <property type="entry name" value="SANT"/>
    <property type="match status" value="2"/>
</dbReference>
<dbReference type="PANTHER" id="PTHR48000:SF67">
    <property type="entry name" value="MYB-LIKE DNA-BINDING DOMAIN CONTAINING PROTEIN, EXPRESSED"/>
    <property type="match status" value="1"/>
</dbReference>
<dbReference type="Pfam" id="PF00249">
    <property type="entry name" value="Myb_DNA-binding"/>
    <property type="match status" value="2"/>
</dbReference>
<organism evidence="10 11">
    <name type="scientific">Carnegiea gigantea</name>
    <dbReference type="NCBI Taxonomy" id="171969"/>
    <lineage>
        <taxon>Eukaryota</taxon>
        <taxon>Viridiplantae</taxon>
        <taxon>Streptophyta</taxon>
        <taxon>Embryophyta</taxon>
        <taxon>Tracheophyta</taxon>
        <taxon>Spermatophyta</taxon>
        <taxon>Magnoliopsida</taxon>
        <taxon>eudicotyledons</taxon>
        <taxon>Gunneridae</taxon>
        <taxon>Pentapetalae</taxon>
        <taxon>Caryophyllales</taxon>
        <taxon>Cactineae</taxon>
        <taxon>Cactaceae</taxon>
        <taxon>Cactoideae</taxon>
        <taxon>Echinocereeae</taxon>
        <taxon>Carnegiea</taxon>
    </lineage>
</organism>
<evidence type="ECO:0000259" key="8">
    <source>
        <dbReference type="PROSITE" id="PS50090"/>
    </source>
</evidence>
<evidence type="ECO:0000256" key="1">
    <source>
        <dbReference type="ARBA" id="ARBA00004123"/>
    </source>
</evidence>
<reference evidence="10" key="1">
    <citation type="submission" date="2022-04" db="EMBL/GenBank/DDBJ databases">
        <title>Carnegiea gigantea Genome sequencing and assembly v2.</title>
        <authorList>
            <person name="Copetti D."/>
            <person name="Sanderson M.J."/>
            <person name="Burquez A."/>
            <person name="Wojciechowski M.F."/>
        </authorList>
    </citation>
    <scope>NUCLEOTIDE SEQUENCE</scope>
    <source>
        <strain evidence="10">SGP5-SGP5p</strain>
        <tissue evidence="10">Aerial part</tissue>
    </source>
</reference>
<dbReference type="InterPro" id="IPR001005">
    <property type="entry name" value="SANT/Myb"/>
</dbReference>
<evidence type="ECO:0000256" key="3">
    <source>
        <dbReference type="ARBA" id="ARBA00023015"/>
    </source>
</evidence>
<feature type="domain" description="Myb-like" evidence="8">
    <location>
        <begin position="63"/>
        <end position="144"/>
    </location>
</feature>
<dbReference type="SUPFAM" id="SSF46689">
    <property type="entry name" value="Homeodomain-like"/>
    <property type="match status" value="1"/>
</dbReference>
<feature type="domain" description="HTH myb-type" evidence="9">
    <location>
        <begin position="120"/>
        <end position="148"/>
    </location>
</feature>